<evidence type="ECO:0000256" key="2">
    <source>
        <dbReference type="ARBA" id="ARBA00002901"/>
    </source>
</evidence>
<dbReference type="Gene3D" id="2.170.190.11">
    <property type="entry name" value="Molybdopterin biosynthesis moea protein, domain 3"/>
    <property type="match status" value="1"/>
</dbReference>
<dbReference type="GO" id="GO:0061599">
    <property type="term" value="F:molybdopterin molybdotransferase activity"/>
    <property type="evidence" value="ECO:0007669"/>
    <property type="project" value="UniProtKB-UniRule"/>
</dbReference>
<dbReference type="InterPro" id="IPR005110">
    <property type="entry name" value="MoeA_linker/N"/>
</dbReference>
<dbReference type="EMBL" id="DSAC01000113">
    <property type="protein sequence ID" value="HHO74745.1"/>
    <property type="molecule type" value="Genomic_DNA"/>
</dbReference>
<dbReference type="CDD" id="cd00887">
    <property type="entry name" value="MoeA"/>
    <property type="match status" value="1"/>
</dbReference>
<keyword evidence="6 11" id="KW-0808">Transferase</keyword>
<feature type="domain" description="MoaB/Mog" evidence="12">
    <location>
        <begin position="175"/>
        <end position="315"/>
    </location>
</feature>
<evidence type="ECO:0000256" key="10">
    <source>
        <dbReference type="ARBA" id="ARBA00047317"/>
    </source>
</evidence>
<dbReference type="InterPro" id="IPR036135">
    <property type="entry name" value="MoeA_linker/N_sf"/>
</dbReference>
<dbReference type="NCBIfam" id="NF045515">
    <property type="entry name" value="Glp_gephyrin"/>
    <property type="match status" value="1"/>
</dbReference>
<protein>
    <recommendedName>
        <fullName evidence="11">Molybdopterin molybdenumtransferase</fullName>
        <ecNumber evidence="11">2.10.1.1</ecNumber>
    </recommendedName>
</protein>
<dbReference type="SUPFAM" id="SSF63882">
    <property type="entry name" value="MoeA N-terminal region -like"/>
    <property type="match status" value="1"/>
</dbReference>
<keyword evidence="8 11" id="KW-0460">Magnesium</keyword>
<dbReference type="InterPro" id="IPR036688">
    <property type="entry name" value="MoeA_C_domain_IV_sf"/>
</dbReference>
<name>A0A7C5SZG8_9AQUI</name>
<evidence type="ECO:0000256" key="4">
    <source>
        <dbReference type="ARBA" id="ARBA00010763"/>
    </source>
</evidence>
<dbReference type="InterPro" id="IPR036425">
    <property type="entry name" value="MoaB/Mog-like_dom_sf"/>
</dbReference>
<evidence type="ECO:0000259" key="12">
    <source>
        <dbReference type="SMART" id="SM00852"/>
    </source>
</evidence>
<evidence type="ECO:0000256" key="5">
    <source>
        <dbReference type="ARBA" id="ARBA00022505"/>
    </source>
</evidence>
<comment type="pathway">
    <text evidence="3 11">Cofactor biosynthesis; molybdopterin biosynthesis.</text>
</comment>
<evidence type="ECO:0000256" key="7">
    <source>
        <dbReference type="ARBA" id="ARBA00022723"/>
    </source>
</evidence>
<dbReference type="Pfam" id="PF03454">
    <property type="entry name" value="MoeA_C"/>
    <property type="match status" value="1"/>
</dbReference>
<dbReference type="SMART" id="SM00852">
    <property type="entry name" value="MoCF_biosynth"/>
    <property type="match status" value="1"/>
</dbReference>
<comment type="function">
    <text evidence="2 11">Catalyzes the insertion of molybdate into adenylated molybdopterin with the concomitant release of AMP.</text>
</comment>
<dbReference type="PANTHER" id="PTHR10192">
    <property type="entry name" value="MOLYBDOPTERIN BIOSYNTHESIS PROTEIN"/>
    <property type="match status" value="1"/>
</dbReference>
<dbReference type="PANTHER" id="PTHR10192:SF5">
    <property type="entry name" value="GEPHYRIN"/>
    <property type="match status" value="1"/>
</dbReference>
<comment type="cofactor">
    <cofactor evidence="1 11">
        <name>Mg(2+)</name>
        <dbReference type="ChEBI" id="CHEBI:18420"/>
    </cofactor>
</comment>
<dbReference type="NCBIfam" id="TIGR00177">
    <property type="entry name" value="molyb_syn"/>
    <property type="match status" value="1"/>
</dbReference>
<dbReference type="AlphaFoldDB" id="A0A7C5SZG8"/>
<evidence type="ECO:0000313" key="13">
    <source>
        <dbReference type="EMBL" id="HHO74745.1"/>
    </source>
</evidence>
<dbReference type="GO" id="GO:0046872">
    <property type="term" value="F:metal ion binding"/>
    <property type="evidence" value="ECO:0007669"/>
    <property type="project" value="UniProtKB-UniRule"/>
</dbReference>
<dbReference type="FunFam" id="3.40.980.10:FF:000004">
    <property type="entry name" value="Molybdopterin molybdenumtransferase"/>
    <property type="match status" value="1"/>
</dbReference>
<dbReference type="SUPFAM" id="SSF53218">
    <property type="entry name" value="Molybdenum cofactor biosynthesis proteins"/>
    <property type="match status" value="1"/>
</dbReference>
<keyword evidence="9 11" id="KW-0501">Molybdenum cofactor biosynthesis</keyword>
<gene>
    <name evidence="13" type="ORF">ENN04_09000</name>
</gene>
<dbReference type="Pfam" id="PF00994">
    <property type="entry name" value="MoCF_biosynth"/>
    <property type="match status" value="1"/>
</dbReference>
<organism evidence="13">
    <name type="scientific">Thermocrinis ruber</name>
    <dbReference type="NCBI Taxonomy" id="75906"/>
    <lineage>
        <taxon>Bacteria</taxon>
        <taxon>Pseudomonadati</taxon>
        <taxon>Aquificota</taxon>
        <taxon>Aquificia</taxon>
        <taxon>Aquificales</taxon>
        <taxon>Aquificaceae</taxon>
        <taxon>Thermocrinis</taxon>
    </lineage>
</organism>
<dbReference type="InterPro" id="IPR005111">
    <property type="entry name" value="MoeA_C_domain_IV"/>
</dbReference>
<sequence length="400" mass="44036">MMPYEEALSIVLSHCPTLPTEKVYLLDALGRVLAEDVISEEDRPSFDNSAMDGYAVHWEDIKDAPVELSVVGEIPAGAEGTFELPRGCAVKIFTGAPIPKGATAVVPVEHTEAKNGKVLIKEAFKEGANIRRKGEELKAGEIVLQKGTILRYYEMGLLASLNKVQVEVSRKPRVAVLSTGDEIKDLGEPITKPSQIRTSNGYTLMAGISLAGGEPHYLGIVPDEPGKLKKALSQLEDYDVFITTGGVSMGDRDYIKTLVEEVGVKVHFHKVRIKPAKPILFGTYREGKGLFFGIPGNPVSCAIAFDLIVKPALLRMQSAKDYMPKTLWAKLKRDFSRRDAERREFVRAVLSLEEQQLVCDFSPKLQSHMLTSYVGANCYMVVREGVKELKGGELVEVVLF</sequence>
<evidence type="ECO:0000256" key="1">
    <source>
        <dbReference type="ARBA" id="ARBA00001946"/>
    </source>
</evidence>
<dbReference type="UniPathway" id="UPA00344"/>
<accession>A0A7C5SZG8</accession>
<proteinExistence type="inferred from homology"/>
<evidence type="ECO:0000256" key="9">
    <source>
        <dbReference type="ARBA" id="ARBA00023150"/>
    </source>
</evidence>
<dbReference type="InterPro" id="IPR038987">
    <property type="entry name" value="MoeA-like"/>
</dbReference>
<comment type="caution">
    <text evidence="13">The sequence shown here is derived from an EMBL/GenBank/DDBJ whole genome shotgun (WGS) entry which is preliminary data.</text>
</comment>
<dbReference type="InterPro" id="IPR001453">
    <property type="entry name" value="MoaB/Mog_dom"/>
</dbReference>
<comment type="catalytic activity">
    <reaction evidence="10">
        <text>adenylyl-molybdopterin + molybdate = Mo-molybdopterin + AMP + H(+)</text>
        <dbReference type="Rhea" id="RHEA:35047"/>
        <dbReference type="ChEBI" id="CHEBI:15378"/>
        <dbReference type="ChEBI" id="CHEBI:36264"/>
        <dbReference type="ChEBI" id="CHEBI:62727"/>
        <dbReference type="ChEBI" id="CHEBI:71302"/>
        <dbReference type="ChEBI" id="CHEBI:456215"/>
        <dbReference type="EC" id="2.10.1.1"/>
    </reaction>
</comment>
<keyword evidence="5 11" id="KW-0500">Molybdenum</keyword>
<evidence type="ECO:0000256" key="8">
    <source>
        <dbReference type="ARBA" id="ARBA00022842"/>
    </source>
</evidence>
<dbReference type="GO" id="GO:0005829">
    <property type="term" value="C:cytosol"/>
    <property type="evidence" value="ECO:0007669"/>
    <property type="project" value="TreeGrafter"/>
</dbReference>
<comment type="similarity">
    <text evidence="4 11">Belongs to the MoeA family.</text>
</comment>
<dbReference type="SUPFAM" id="SSF63867">
    <property type="entry name" value="MoeA C-terminal domain-like"/>
    <property type="match status" value="1"/>
</dbReference>
<dbReference type="Gene3D" id="3.90.105.10">
    <property type="entry name" value="Molybdopterin biosynthesis moea protein, domain 2"/>
    <property type="match status" value="1"/>
</dbReference>
<evidence type="ECO:0000256" key="3">
    <source>
        <dbReference type="ARBA" id="ARBA00005046"/>
    </source>
</evidence>
<keyword evidence="7 11" id="KW-0479">Metal-binding</keyword>
<evidence type="ECO:0000256" key="11">
    <source>
        <dbReference type="RuleBase" id="RU365090"/>
    </source>
</evidence>
<dbReference type="Gene3D" id="3.40.980.10">
    <property type="entry name" value="MoaB/Mog-like domain"/>
    <property type="match status" value="1"/>
</dbReference>
<reference evidence="13" key="1">
    <citation type="journal article" date="2020" name="mSystems">
        <title>Genome- and Community-Level Interaction Insights into Carbon Utilization and Element Cycling Functions of Hydrothermarchaeota in Hydrothermal Sediment.</title>
        <authorList>
            <person name="Zhou Z."/>
            <person name="Liu Y."/>
            <person name="Xu W."/>
            <person name="Pan J."/>
            <person name="Luo Z.H."/>
            <person name="Li M."/>
        </authorList>
    </citation>
    <scope>NUCLEOTIDE SEQUENCE [LARGE SCALE GENOMIC DNA]</scope>
    <source>
        <strain evidence="13">SpSt-114</strain>
    </source>
</reference>
<dbReference type="Pfam" id="PF03453">
    <property type="entry name" value="MoeA_N"/>
    <property type="match status" value="1"/>
</dbReference>
<evidence type="ECO:0000256" key="6">
    <source>
        <dbReference type="ARBA" id="ARBA00022679"/>
    </source>
</evidence>
<dbReference type="EC" id="2.10.1.1" evidence="11"/>
<dbReference type="FunFam" id="2.170.190.11:FF:000001">
    <property type="entry name" value="Molybdopterin molybdenumtransferase"/>
    <property type="match status" value="1"/>
</dbReference>
<dbReference type="GO" id="GO:0006777">
    <property type="term" value="P:Mo-molybdopterin cofactor biosynthetic process"/>
    <property type="evidence" value="ECO:0007669"/>
    <property type="project" value="UniProtKB-UniRule"/>
</dbReference>
<dbReference type="Gene3D" id="2.40.340.10">
    <property type="entry name" value="MoeA, C-terminal, domain IV"/>
    <property type="match status" value="1"/>
</dbReference>